<evidence type="ECO:0000256" key="2">
    <source>
        <dbReference type="ARBA" id="ARBA00004544"/>
    </source>
</evidence>
<evidence type="ECO:0000256" key="4">
    <source>
        <dbReference type="ARBA" id="ARBA00022490"/>
    </source>
</evidence>
<dbReference type="AlphaFoldDB" id="A0A9P6RIA0"/>
<dbReference type="PANTHER" id="PTHR13759:SF1">
    <property type="entry name" value="TWINFILIN"/>
    <property type="match status" value="1"/>
</dbReference>
<dbReference type="FunFam" id="3.40.20.10:FF:000007">
    <property type="entry name" value="Twinfilin-1 isoform 1"/>
    <property type="match status" value="1"/>
</dbReference>
<feature type="compositionally biased region" description="Low complexity" evidence="11">
    <location>
        <begin position="214"/>
        <end position="227"/>
    </location>
</feature>
<proteinExistence type="inferred from homology"/>
<dbReference type="CDD" id="cd11284">
    <property type="entry name" value="ADF_Twf-C_like"/>
    <property type="match status" value="1"/>
</dbReference>
<comment type="subcellular location">
    <subcellularLocation>
        <location evidence="2">Cytoplasm</location>
        <location evidence="2">Cell cortex</location>
    </subcellularLocation>
    <subcellularLocation>
        <location evidence="1">Cytoplasm</location>
        <location evidence="1">Cytoskeleton</location>
    </subcellularLocation>
</comment>
<dbReference type="OrthoDB" id="10006997at2759"/>
<dbReference type="Gene3D" id="3.40.20.10">
    <property type="entry name" value="Severin"/>
    <property type="match status" value="2"/>
</dbReference>
<keyword evidence="6" id="KW-0009">Actin-binding</keyword>
<feature type="region of interest" description="Disordered" evidence="11">
    <location>
        <begin position="211"/>
        <end position="302"/>
    </location>
</feature>
<reference evidence="13" key="1">
    <citation type="journal article" date="2020" name="Fungal Divers.">
        <title>Resolving the Mortierellaceae phylogeny through synthesis of multi-gene phylogenetics and phylogenomics.</title>
        <authorList>
            <person name="Vandepol N."/>
            <person name="Liber J."/>
            <person name="Desiro A."/>
            <person name="Na H."/>
            <person name="Kennedy M."/>
            <person name="Barry K."/>
            <person name="Grigoriev I.V."/>
            <person name="Miller A.N."/>
            <person name="O'Donnell K."/>
            <person name="Stajich J.E."/>
            <person name="Bonito G."/>
        </authorList>
    </citation>
    <scope>NUCLEOTIDE SEQUENCE</scope>
    <source>
        <strain evidence="13">REB-010B</strain>
    </source>
</reference>
<keyword evidence="14" id="KW-1185">Reference proteome</keyword>
<evidence type="ECO:0000256" key="1">
    <source>
        <dbReference type="ARBA" id="ARBA00004245"/>
    </source>
</evidence>
<feature type="domain" description="ADF-H" evidence="12">
    <location>
        <begin position="1"/>
        <end position="130"/>
    </location>
</feature>
<feature type="domain" description="ADF-H" evidence="12">
    <location>
        <begin position="281"/>
        <end position="421"/>
    </location>
</feature>
<dbReference type="GO" id="GO:0051015">
    <property type="term" value="F:actin filament binding"/>
    <property type="evidence" value="ECO:0007669"/>
    <property type="project" value="TreeGrafter"/>
</dbReference>
<comment type="caution">
    <text evidence="13">The sequence shown here is derived from an EMBL/GenBank/DDBJ whole genome shotgun (WGS) entry which is preliminary data.</text>
</comment>
<name>A0A9P6RIA0_9FUNG</name>
<protein>
    <recommendedName>
        <fullName evidence="10">Twinfilin</fullName>
    </recommendedName>
</protein>
<comment type="function">
    <text evidence="9">Actin-binding protein involved in motile and morphological processes. Inhibits actin polymerization, likely by sequestering G-actin.</text>
</comment>
<dbReference type="InterPro" id="IPR028458">
    <property type="entry name" value="Twinfilin"/>
</dbReference>
<dbReference type="GO" id="GO:0030042">
    <property type="term" value="P:actin filament depolymerization"/>
    <property type="evidence" value="ECO:0007669"/>
    <property type="project" value="TreeGrafter"/>
</dbReference>
<dbReference type="SUPFAM" id="SSF55753">
    <property type="entry name" value="Actin depolymerizing proteins"/>
    <property type="match status" value="2"/>
</dbReference>
<evidence type="ECO:0000313" key="13">
    <source>
        <dbReference type="EMBL" id="KAG0320285.1"/>
    </source>
</evidence>
<dbReference type="Pfam" id="PF00241">
    <property type="entry name" value="Cofilin_ADF"/>
    <property type="match status" value="2"/>
</dbReference>
<gene>
    <name evidence="13" type="primary">TWF1</name>
    <name evidence="13" type="ORF">BGZ99_004629</name>
</gene>
<keyword evidence="7" id="KW-0206">Cytoskeleton</keyword>
<organism evidence="13 14">
    <name type="scientific">Dissophora globulifera</name>
    <dbReference type="NCBI Taxonomy" id="979702"/>
    <lineage>
        <taxon>Eukaryota</taxon>
        <taxon>Fungi</taxon>
        <taxon>Fungi incertae sedis</taxon>
        <taxon>Mucoromycota</taxon>
        <taxon>Mortierellomycotina</taxon>
        <taxon>Mortierellomycetes</taxon>
        <taxon>Mortierellales</taxon>
        <taxon>Mortierellaceae</taxon>
        <taxon>Dissophora</taxon>
    </lineage>
</organism>
<dbReference type="Proteomes" id="UP000738325">
    <property type="component" value="Unassembled WGS sequence"/>
</dbReference>
<dbReference type="GO" id="GO:0005884">
    <property type="term" value="C:actin filament"/>
    <property type="evidence" value="ECO:0007669"/>
    <property type="project" value="TreeGrafter"/>
</dbReference>
<evidence type="ECO:0000256" key="8">
    <source>
        <dbReference type="ARBA" id="ARBA00038532"/>
    </source>
</evidence>
<keyword evidence="5" id="KW-0677">Repeat</keyword>
<accession>A0A9P6RIA0</accession>
<sequence length="463" mass="50822">MLSPTLAQEWKTANSGNTVRALKISIINESLEKDGTFDINGGFEQDFGIVHENLKDKEPAYFVVRLGDNRSSEWIFLCYVPDVAPIRQKMIYAATRASLTRDLGDAHFTDSIYGTNKSDFTLEGYKKHRASLSAPKPLSERERQLAEIRANEKTMVENMQGGAYRKSHAPGMSFPLTERALAALKKLAVVKSAAPTSVKQTVAAFQQKKATVGSNLSPASTPLPASPVITRVTSNEDTKEASVEDDEWDDDETKEAKKVETAAEEKVPEETDTEDKTETEAVKEEEEETPAPVEEEPAPAVKQERTINFVKLAIDAENERIDLASEAKITAKELTKHIDEESPRFTFFAFEHTHKGAEQDSLVFMYTCPTKSKIRERMLYSSCRAGVLQAAKDEAGLDVAKKLETTDVSELTETYVLEELYPQTSYSSYGGGGSSGSSSGSSFGAGGARGFSKPARPGARKVM</sequence>
<dbReference type="CDD" id="cd11285">
    <property type="entry name" value="ADF_Twf-N_like"/>
    <property type="match status" value="1"/>
</dbReference>
<feature type="region of interest" description="Disordered" evidence="11">
    <location>
        <begin position="428"/>
        <end position="463"/>
    </location>
</feature>
<feature type="compositionally biased region" description="Basic and acidic residues" evidence="11">
    <location>
        <begin position="254"/>
        <end position="282"/>
    </location>
</feature>
<dbReference type="EMBL" id="JAAAIP010000290">
    <property type="protein sequence ID" value="KAG0320285.1"/>
    <property type="molecule type" value="Genomic_DNA"/>
</dbReference>
<evidence type="ECO:0000259" key="12">
    <source>
        <dbReference type="PROSITE" id="PS51263"/>
    </source>
</evidence>
<comment type="subunit">
    <text evidence="8">Interacts with G-actin; ADP-actin form.</text>
</comment>
<comment type="similarity">
    <text evidence="3">Belongs to the actin-binding proteins ADF family. Twinfilin subfamily.</text>
</comment>
<dbReference type="PANTHER" id="PTHR13759">
    <property type="entry name" value="TWINFILIN"/>
    <property type="match status" value="1"/>
</dbReference>
<evidence type="ECO:0000256" key="5">
    <source>
        <dbReference type="ARBA" id="ARBA00022737"/>
    </source>
</evidence>
<feature type="compositionally biased region" description="Acidic residues" evidence="11">
    <location>
        <begin position="243"/>
        <end position="253"/>
    </location>
</feature>
<dbReference type="GO" id="GO:0003785">
    <property type="term" value="F:actin monomer binding"/>
    <property type="evidence" value="ECO:0007669"/>
    <property type="project" value="TreeGrafter"/>
</dbReference>
<feature type="compositionally biased region" description="Acidic residues" evidence="11">
    <location>
        <begin position="283"/>
        <end position="297"/>
    </location>
</feature>
<dbReference type="SMART" id="SM00102">
    <property type="entry name" value="ADF"/>
    <property type="match status" value="2"/>
</dbReference>
<dbReference type="GO" id="GO:0051016">
    <property type="term" value="P:barbed-end actin filament capping"/>
    <property type="evidence" value="ECO:0007669"/>
    <property type="project" value="TreeGrafter"/>
</dbReference>
<dbReference type="GO" id="GO:0005938">
    <property type="term" value="C:cell cortex"/>
    <property type="evidence" value="ECO:0007669"/>
    <property type="project" value="UniProtKB-SubCell"/>
</dbReference>
<dbReference type="FunFam" id="3.40.20.10:FF:000042">
    <property type="entry name" value="Actin depolymerizing protein"/>
    <property type="match status" value="1"/>
</dbReference>
<evidence type="ECO:0000256" key="7">
    <source>
        <dbReference type="ARBA" id="ARBA00023212"/>
    </source>
</evidence>
<evidence type="ECO:0000256" key="3">
    <source>
        <dbReference type="ARBA" id="ARBA00009557"/>
    </source>
</evidence>
<evidence type="ECO:0000313" key="14">
    <source>
        <dbReference type="Proteomes" id="UP000738325"/>
    </source>
</evidence>
<evidence type="ECO:0000256" key="11">
    <source>
        <dbReference type="SAM" id="MobiDB-lite"/>
    </source>
</evidence>
<evidence type="ECO:0000256" key="6">
    <source>
        <dbReference type="ARBA" id="ARBA00023203"/>
    </source>
</evidence>
<dbReference type="InterPro" id="IPR029006">
    <property type="entry name" value="ADF-H/Gelsolin-like_dom_sf"/>
</dbReference>
<dbReference type="InterPro" id="IPR002108">
    <property type="entry name" value="ADF-H"/>
</dbReference>
<dbReference type="PROSITE" id="PS51263">
    <property type="entry name" value="ADF_H"/>
    <property type="match status" value="2"/>
</dbReference>
<evidence type="ECO:0000256" key="9">
    <source>
        <dbReference type="ARBA" id="ARBA00056419"/>
    </source>
</evidence>
<keyword evidence="4" id="KW-0963">Cytoplasm</keyword>
<evidence type="ECO:0000256" key="10">
    <source>
        <dbReference type="ARBA" id="ARBA00069496"/>
    </source>
</evidence>